<accession>A0AAX3SIP8</accession>
<dbReference type="Proteomes" id="UP001219066">
    <property type="component" value="Chromosome"/>
</dbReference>
<evidence type="ECO:0000259" key="3">
    <source>
        <dbReference type="Pfam" id="PF13400"/>
    </source>
</evidence>
<evidence type="ECO:0000313" key="5">
    <source>
        <dbReference type="Proteomes" id="UP001219066"/>
    </source>
</evidence>
<evidence type="ECO:0000313" key="4">
    <source>
        <dbReference type="EMBL" id="WFF79898.1"/>
    </source>
</evidence>
<gene>
    <name evidence="4" type="ORF">PYR84_23645</name>
</gene>
<feature type="domain" description="Putative Flp pilus-assembly TadG-like N-terminal" evidence="3">
    <location>
        <begin position="22"/>
        <end position="67"/>
    </location>
</feature>
<feature type="region of interest" description="Disordered" evidence="1">
    <location>
        <begin position="332"/>
        <end position="355"/>
    </location>
</feature>
<dbReference type="Pfam" id="PF13400">
    <property type="entry name" value="Tad"/>
    <property type="match status" value="1"/>
</dbReference>
<dbReference type="AlphaFoldDB" id="A0AAX3SIP8"/>
<dbReference type="EMBL" id="CP120956">
    <property type="protein sequence ID" value="WFF79898.1"/>
    <property type="molecule type" value="Genomic_DNA"/>
</dbReference>
<keyword evidence="2" id="KW-0472">Membrane</keyword>
<sequence>MHTITTLRGGRIRIRRRDGQRGQALIYGIFVLIGALASLFFLFNTGQLSQEKTKLVSTADAVAYSAGVMHARALNFTAYGNRALIANEVLVAQMVSLSSWAQYAQTHAENLPTQFPECNDPYGYGAAIGAAFKYGPVYALMCYGTVQYAGEYIQRIAKTVPPLASATVSAVEVNKLAIQQAHNLLHRPLYLQRFRRSVMQAVAQANYAGDGSVKVQPLGPGTAVALTDDLGGFTQSYSGKDRGRMAELAVYAAHSDRFTKERVWTAEAEVPGPDEICIARERKSEVRRRGGTELVNYDEWIAEDTESFWRAQRRGGLIPRCRLREEPIAWGEQQAHPDDLDQNDSSAWLGGSRNNRRASARASSAHWTHYTGLPSYYDLSQLQPDKDDPTLRFSVRLSRARSELRTSDGASEISGTPDSRINAYQSQVAKGEMVAVATSEVFFERPLAQRQNRYGASQGLPLELPSLFNPYWQVRLIHSQPDVLGQQMRQRGLIP</sequence>
<evidence type="ECO:0000256" key="1">
    <source>
        <dbReference type="SAM" id="MobiDB-lite"/>
    </source>
</evidence>
<keyword evidence="2" id="KW-1133">Transmembrane helix</keyword>
<dbReference type="RefSeq" id="WP_277848872.1">
    <property type="nucleotide sequence ID" value="NZ_CP120956.1"/>
</dbReference>
<name>A0AAX3SIP8_9BURK</name>
<evidence type="ECO:0000256" key="2">
    <source>
        <dbReference type="SAM" id="Phobius"/>
    </source>
</evidence>
<proteinExistence type="predicted"/>
<protein>
    <recommendedName>
        <fullName evidence="3">Putative Flp pilus-assembly TadG-like N-terminal domain-containing protein</fullName>
    </recommendedName>
</protein>
<feature type="transmembrane region" description="Helical" evidence="2">
    <location>
        <begin position="24"/>
        <end position="43"/>
    </location>
</feature>
<keyword evidence="2" id="KW-0812">Transmembrane</keyword>
<organism evidence="4 5">
    <name type="scientific">Delftia tsuruhatensis</name>
    <dbReference type="NCBI Taxonomy" id="180282"/>
    <lineage>
        <taxon>Bacteria</taxon>
        <taxon>Pseudomonadati</taxon>
        <taxon>Pseudomonadota</taxon>
        <taxon>Betaproteobacteria</taxon>
        <taxon>Burkholderiales</taxon>
        <taxon>Comamonadaceae</taxon>
        <taxon>Delftia</taxon>
    </lineage>
</organism>
<reference evidence="4" key="1">
    <citation type="submission" date="2023-03" db="EMBL/GenBank/DDBJ databases">
        <title>Synergistic degradation of erythromycin by symbiotic bacteria Ery-6A and Ery-6B and application in simulated water remediation.</title>
        <authorList>
            <person name="Xu S."/>
        </authorList>
    </citation>
    <scope>NUCLEOTIDE SEQUENCE</scope>
    <source>
        <strain evidence="4">Ery-6A</strain>
    </source>
</reference>
<dbReference type="InterPro" id="IPR028087">
    <property type="entry name" value="Tad_N"/>
</dbReference>